<keyword evidence="2 13" id="KW-0547">Nucleotide-binding</keyword>
<dbReference type="Proteomes" id="UP000053681">
    <property type="component" value="Unassembled WGS sequence"/>
</dbReference>
<dbReference type="InterPro" id="IPR011335">
    <property type="entry name" value="Restrct_endonuc-II-like"/>
</dbReference>
<reference evidence="19 20" key="1">
    <citation type="submission" date="2015-11" db="EMBL/GenBank/DDBJ databases">
        <title>Bacillus caseinolyticus sp nov.</title>
        <authorList>
            <person name="Dastager S.G."/>
            <person name="Mawlankar R."/>
        </authorList>
    </citation>
    <scope>NUCLEOTIDE SEQUENCE [LARGE SCALE GENOMIC DNA]</scope>
    <source>
        <strain evidence="19 20">SGD-V-76</strain>
    </source>
</reference>
<comment type="function">
    <text evidence="13">The heterodimer acts as both an ATP-dependent DNA helicase and an ATP-dependent, dual-direction single-stranded exonuclease. Recognizes the chi site generating a DNA molecule suitable for the initiation of homologous recombination. The AddA nuclease domain is required for chi fragment generation; this subunit has the helicase and 3' -&gt; 5' nuclease activities.</text>
</comment>
<dbReference type="Pfam" id="PF00580">
    <property type="entry name" value="UvrD-helicase"/>
    <property type="match status" value="1"/>
</dbReference>
<evidence type="ECO:0000313" key="19">
    <source>
        <dbReference type="EMBL" id="KSU86814.1"/>
    </source>
</evidence>
<evidence type="ECO:0000256" key="11">
    <source>
        <dbReference type="ARBA" id="ARBA00034617"/>
    </source>
</evidence>
<dbReference type="GO" id="GO:0005524">
    <property type="term" value="F:ATP binding"/>
    <property type="evidence" value="ECO:0007669"/>
    <property type="project" value="UniProtKB-UniRule"/>
</dbReference>
<evidence type="ECO:0000259" key="17">
    <source>
        <dbReference type="PROSITE" id="PS51198"/>
    </source>
</evidence>
<dbReference type="CDD" id="cd18807">
    <property type="entry name" value="SF1_C_UvrD"/>
    <property type="match status" value="1"/>
</dbReference>
<dbReference type="NCBIfam" id="TIGR02785">
    <property type="entry name" value="addA_Gpos"/>
    <property type="match status" value="1"/>
</dbReference>
<keyword evidence="10 13" id="KW-0413">Isomerase</keyword>
<dbReference type="InterPro" id="IPR011604">
    <property type="entry name" value="PDDEXK-like_dom_sf"/>
</dbReference>
<dbReference type="FunFam" id="3.40.50.300:FF:001196">
    <property type="entry name" value="ATP-dependent helicase/nuclease subunit A"/>
    <property type="match status" value="1"/>
</dbReference>
<evidence type="ECO:0000256" key="4">
    <source>
        <dbReference type="ARBA" id="ARBA00022801"/>
    </source>
</evidence>
<keyword evidence="9 13" id="KW-0234">DNA repair</keyword>
<evidence type="ECO:0000256" key="7">
    <source>
        <dbReference type="ARBA" id="ARBA00022840"/>
    </source>
</evidence>
<dbReference type="InterPro" id="IPR014016">
    <property type="entry name" value="UvrD-like_ATP-bd"/>
</dbReference>
<dbReference type="GO" id="GO:0008408">
    <property type="term" value="F:3'-5' exonuclease activity"/>
    <property type="evidence" value="ECO:0007669"/>
    <property type="project" value="UniProtKB-UniRule"/>
</dbReference>
<accession>A0A0V8JIF1</accession>
<evidence type="ECO:0000256" key="8">
    <source>
        <dbReference type="ARBA" id="ARBA00023125"/>
    </source>
</evidence>
<dbReference type="InterPro" id="IPR014017">
    <property type="entry name" value="DNA_helicase_UvrD-like_C"/>
</dbReference>
<feature type="coiled-coil region" evidence="15">
    <location>
        <begin position="546"/>
        <end position="573"/>
    </location>
</feature>
<evidence type="ECO:0000256" key="10">
    <source>
        <dbReference type="ARBA" id="ARBA00023235"/>
    </source>
</evidence>
<proteinExistence type="inferred from homology"/>
<keyword evidence="5 13" id="KW-0347">Helicase</keyword>
<sequence>MSQERMSKPADSQWTDDQWKAIVSSGQDILVAAAAGSGKTAVLVERIIRKIIDPENPVDVDRLLVVTFTNASAAEMRHRIGEALEKELKVNPSSLHLRRQLHLLNRSSISTLHSFCLEVIRTYYYMINLDPGFRIADDTEAELLREEVLDELFEEQYSLEGNQSFFELVDRYTSDRHDLDVQHMVRRLYDFARSNPNPNRWLDMLLRQYSIDEEATIDSLPFMSFLMDEVKKQLSGVQAMLNQASRLTTMPGGPAPRKVNIEDDLAQVNRMLAAGTFAELHEHMQILSFTRLKPCKGDEYDVALLDEFGELRKKAKAALEKLQGDLFSRPLSGYMSDFQKMYPVVEVLVSLVRKFGNRYEAEKRAKGLVDFSDLEHYCLQILSHSVDGRVEPSEVAYKYKTQFVEVLVDEYQDTNMVQETLIQLVTHNDGKNGNLFMVGDVKQSIYRFRLAEPFLFLGKYKTFTHDGRKNGMKIDLNKNFRSRSEIIDATNFIFQQLMDEEVGEIAYDNDASLKLGASYPSSSEMESELLLISKEGGAEEEESDLVEFSEAELETAQLEARAMARKIKQLVQDRFQVYDRKLDVMRNVTYRDFVILLRSMPWAPQIMEEFKQEGIPVYADLSSGYFDATEVMMMMSLLKVIDNPYQDIPLASVLRSPIVGLSDEELALIRAEDKKGTYYEAMKNYVRISPEGNLQEKLHHFAIKLSEWRTKARQTSLSTLIWQIYRDTGFYEFVGGLPGGKQRQANLRALYDRARQYEATSFRGLFRFLRFIDRMKERGNDLGTARSLGEQEDVVRLMTIHSSKGLEFPIVFVAGLNRKFNLMDLNKSYILDKELGFGSKYIDPKLRITYPTLLQQVMKQKMKKESIAEEMRVLYVALTRAKEKLILVGTVKDAEAQMKKWSHVLTHDQWELPAYMRVDAKSYLDWIGLALARHRHFEKWIPEEQRAVLQEVYEHSSKWEIQTIQAAELSEQLVEEQLEHEELLAAVQKGDQVHIESIHKERIEERLRWEYGHLEATTHRSKQSVSDLKRQYQASGEEQESQLITGFKSTIEDRPAFMQSHSLTAAERGTAVHTVMQHLPFKGSLTIEAVQELIDSLVTNEILTTEQAESINPSDIAQFTESFIGQQLKEAEKVYRELPFSLNVSTEEVYGWNDNEAILVQGIIDCLYEWNGQLILVDYKTDDIKNRFSNDFNSAEEILKNRYEVQLKLYRKAVETIVKKPIAHSYLYFLDGGHVIEIEE</sequence>
<keyword evidence="1 13" id="KW-0540">Nuclease</keyword>
<dbReference type="GO" id="GO:0043138">
    <property type="term" value="F:3'-5' DNA helicase activity"/>
    <property type="evidence" value="ECO:0007669"/>
    <property type="project" value="UniProtKB-UniRule"/>
</dbReference>
<dbReference type="FunFam" id="3.40.50.300:FF:001187">
    <property type="entry name" value="ATP-dependent helicase/nuclease subunit A"/>
    <property type="match status" value="1"/>
</dbReference>
<keyword evidence="6 13" id="KW-0269">Exonuclease</keyword>
<feature type="domain" description="UvrD-like helicase C-terminal" evidence="18">
    <location>
        <begin position="510"/>
        <end position="805"/>
    </location>
</feature>
<keyword evidence="4 13" id="KW-0378">Hydrolase</keyword>
<comment type="catalytic activity">
    <reaction evidence="11 13">
        <text>Couples ATP hydrolysis with the unwinding of duplex DNA by translocating in the 3'-5' direction.</text>
        <dbReference type="EC" id="5.6.2.4"/>
    </reaction>
</comment>
<dbReference type="EC" id="5.6.2.4" evidence="13"/>
<feature type="domain" description="UvrD-like helicase ATP-binding" evidence="17">
    <location>
        <begin position="12"/>
        <end position="483"/>
    </location>
</feature>
<dbReference type="PANTHER" id="PTHR11070">
    <property type="entry name" value="UVRD / RECB / PCRA DNA HELICASE FAMILY MEMBER"/>
    <property type="match status" value="1"/>
</dbReference>
<dbReference type="HAMAP" id="MF_01451">
    <property type="entry name" value="AddA"/>
    <property type="match status" value="1"/>
</dbReference>
<dbReference type="AlphaFoldDB" id="A0A0V8JIF1"/>
<gene>
    <name evidence="13" type="primary">addA</name>
    <name evidence="19" type="ORF">AS180_16570</name>
</gene>
<evidence type="ECO:0000256" key="12">
    <source>
        <dbReference type="ARBA" id="ARBA00048988"/>
    </source>
</evidence>
<evidence type="ECO:0000256" key="16">
    <source>
        <dbReference type="SAM" id="MobiDB-lite"/>
    </source>
</evidence>
<evidence type="ECO:0000256" key="3">
    <source>
        <dbReference type="ARBA" id="ARBA00022763"/>
    </source>
</evidence>
<dbReference type="InterPro" id="IPR000212">
    <property type="entry name" value="DNA_helicase_UvrD/REP"/>
</dbReference>
<dbReference type="GO" id="GO:0000724">
    <property type="term" value="P:double-strand break repair via homologous recombination"/>
    <property type="evidence" value="ECO:0007669"/>
    <property type="project" value="UniProtKB-UniRule"/>
</dbReference>
<dbReference type="GO" id="GO:0003690">
    <property type="term" value="F:double-stranded DNA binding"/>
    <property type="evidence" value="ECO:0007669"/>
    <property type="project" value="UniProtKB-UniRule"/>
</dbReference>
<dbReference type="PANTHER" id="PTHR11070:SF48">
    <property type="entry name" value="ATP-DEPENDENT HELICASE_NUCLEASE SUBUNIT A"/>
    <property type="match status" value="1"/>
</dbReference>
<dbReference type="Pfam" id="PF13361">
    <property type="entry name" value="UvrD_C"/>
    <property type="match status" value="1"/>
</dbReference>
<dbReference type="Gene3D" id="1.10.274.50">
    <property type="match status" value="1"/>
</dbReference>
<evidence type="ECO:0000256" key="1">
    <source>
        <dbReference type="ARBA" id="ARBA00022722"/>
    </source>
</evidence>
<evidence type="ECO:0000256" key="6">
    <source>
        <dbReference type="ARBA" id="ARBA00022839"/>
    </source>
</evidence>
<dbReference type="PROSITE" id="PS51217">
    <property type="entry name" value="UVRD_HELICASE_CTER"/>
    <property type="match status" value="1"/>
</dbReference>
<dbReference type="InterPro" id="IPR014152">
    <property type="entry name" value="AddA"/>
</dbReference>
<keyword evidence="3 13" id="KW-0227">DNA damage</keyword>
<dbReference type="SUPFAM" id="SSF52980">
    <property type="entry name" value="Restriction endonuclease-like"/>
    <property type="match status" value="1"/>
</dbReference>
<keyword evidence="15" id="KW-0175">Coiled coil</keyword>
<dbReference type="InterPro" id="IPR027417">
    <property type="entry name" value="P-loop_NTPase"/>
</dbReference>
<feature type="binding site" evidence="14">
    <location>
        <begin position="33"/>
        <end position="40"/>
    </location>
    <ligand>
        <name>ATP</name>
        <dbReference type="ChEBI" id="CHEBI:30616"/>
    </ligand>
</feature>
<evidence type="ECO:0000313" key="20">
    <source>
        <dbReference type="Proteomes" id="UP000053681"/>
    </source>
</evidence>
<evidence type="ECO:0000256" key="15">
    <source>
        <dbReference type="SAM" id="Coils"/>
    </source>
</evidence>
<evidence type="ECO:0000256" key="14">
    <source>
        <dbReference type="PROSITE-ProRule" id="PRU00560"/>
    </source>
</evidence>
<dbReference type="CDD" id="cd17932">
    <property type="entry name" value="DEXQc_UvrD"/>
    <property type="match status" value="1"/>
</dbReference>
<dbReference type="PROSITE" id="PS51198">
    <property type="entry name" value="UVRD_HELICASE_ATP_BIND"/>
    <property type="match status" value="1"/>
</dbReference>
<comment type="catalytic activity">
    <reaction evidence="12 13">
        <text>ATP + H2O = ADP + phosphate + H(+)</text>
        <dbReference type="Rhea" id="RHEA:13065"/>
        <dbReference type="ChEBI" id="CHEBI:15377"/>
        <dbReference type="ChEBI" id="CHEBI:15378"/>
        <dbReference type="ChEBI" id="CHEBI:30616"/>
        <dbReference type="ChEBI" id="CHEBI:43474"/>
        <dbReference type="ChEBI" id="CHEBI:456216"/>
        <dbReference type="EC" id="5.6.2.4"/>
    </reaction>
</comment>
<evidence type="ECO:0000256" key="2">
    <source>
        <dbReference type="ARBA" id="ARBA00022741"/>
    </source>
</evidence>
<evidence type="ECO:0000259" key="18">
    <source>
        <dbReference type="PROSITE" id="PS51217"/>
    </source>
</evidence>
<dbReference type="SUPFAM" id="SSF52540">
    <property type="entry name" value="P-loop containing nucleoside triphosphate hydrolases"/>
    <property type="match status" value="1"/>
</dbReference>
<name>A0A0V8JIF1_9BACI</name>
<comment type="subunit">
    <text evidence="13">Heterodimer of AddA and AddB/RexB.</text>
</comment>
<dbReference type="Gene3D" id="3.90.320.10">
    <property type="match status" value="1"/>
</dbReference>
<keyword evidence="8 13" id="KW-0238">DNA-binding</keyword>
<dbReference type="InterPro" id="IPR038726">
    <property type="entry name" value="PDDEXK_AddAB-type"/>
</dbReference>
<comment type="caution">
    <text evidence="19">The sequence shown here is derived from an EMBL/GenBank/DDBJ whole genome shotgun (WGS) entry which is preliminary data.</text>
</comment>
<evidence type="ECO:0000256" key="13">
    <source>
        <dbReference type="HAMAP-Rule" id="MF_01451"/>
    </source>
</evidence>
<feature type="region of interest" description="Disordered" evidence="16">
    <location>
        <begin position="1020"/>
        <end position="1041"/>
    </location>
</feature>
<dbReference type="GO" id="GO:0033202">
    <property type="term" value="C:DNA helicase complex"/>
    <property type="evidence" value="ECO:0007669"/>
    <property type="project" value="TreeGrafter"/>
</dbReference>
<dbReference type="Gene3D" id="3.40.50.300">
    <property type="entry name" value="P-loop containing nucleotide triphosphate hydrolases"/>
    <property type="match status" value="4"/>
</dbReference>
<organism evidence="19 20">
    <name type="scientific">Priestia veravalensis</name>
    <dbReference type="NCBI Taxonomy" id="1414648"/>
    <lineage>
        <taxon>Bacteria</taxon>
        <taxon>Bacillati</taxon>
        <taxon>Bacillota</taxon>
        <taxon>Bacilli</taxon>
        <taxon>Bacillales</taxon>
        <taxon>Bacillaceae</taxon>
        <taxon>Priestia</taxon>
    </lineage>
</organism>
<keyword evidence="7 13" id="KW-0067">ATP-binding</keyword>
<dbReference type="Pfam" id="PF12705">
    <property type="entry name" value="PDDEXK_1"/>
    <property type="match status" value="1"/>
</dbReference>
<evidence type="ECO:0000256" key="5">
    <source>
        <dbReference type="ARBA" id="ARBA00022806"/>
    </source>
</evidence>
<dbReference type="FunFam" id="3.40.50.300:FF:001236">
    <property type="entry name" value="ATP-dependent helicase/nuclease subunit A"/>
    <property type="match status" value="1"/>
</dbReference>
<dbReference type="EMBL" id="LNQP01000065">
    <property type="protein sequence ID" value="KSU86814.1"/>
    <property type="molecule type" value="Genomic_DNA"/>
</dbReference>
<evidence type="ECO:0000256" key="9">
    <source>
        <dbReference type="ARBA" id="ARBA00023204"/>
    </source>
</evidence>
<dbReference type="EC" id="3.1.-.-" evidence="13"/>
<comment type="cofactor">
    <cofactor evidence="13">
        <name>Mg(2+)</name>
        <dbReference type="ChEBI" id="CHEBI:18420"/>
    </cofactor>
</comment>
<feature type="compositionally biased region" description="Polar residues" evidence="16">
    <location>
        <begin position="1032"/>
        <end position="1041"/>
    </location>
</feature>
<dbReference type="RefSeq" id="WP_025911211.1">
    <property type="nucleotide sequence ID" value="NZ_KQ758680.1"/>
</dbReference>
<keyword evidence="20" id="KW-1185">Reference proteome</keyword>
<dbReference type="GO" id="GO:0016887">
    <property type="term" value="F:ATP hydrolysis activity"/>
    <property type="evidence" value="ECO:0007669"/>
    <property type="project" value="RHEA"/>
</dbReference>
<protein>
    <recommendedName>
        <fullName evidence="13">ATP-dependent helicase/nuclease subunit A</fullName>
        <ecNumber evidence="13">3.1.-.-</ecNumber>
        <ecNumber evidence="13">5.6.2.4</ecNumber>
    </recommendedName>
    <alternativeName>
        <fullName evidence="13">ATP-dependent helicase/nuclease AddA</fullName>
    </alternativeName>
    <alternativeName>
        <fullName evidence="13">DNA 3'-5' helicase AddA</fullName>
    </alternativeName>
</protein>
<dbReference type="GO" id="GO:0005829">
    <property type="term" value="C:cytosol"/>
    <property type="evidence" value="ECO:0007669"/>
    <property type="project" value="TreeGrafter"/>
</dbReference>
<comment type="similarity">
    <text evidence="13">Belongs to the helicase family. AddA subfamily.</text>
</comment>